<evidence type="ECO:0000259" key="6">
    <source>
        <dbReference type="Pfam" id="PF05175"/>
    </source>
</evidence>
<feature type="binding site" evidence="5">
    <location>
        <position position="202"/>
    </location>
    <ligand>
        <name>S-adenosyl-L-methionine</name>
        <dbReference type="ChEBI" id="CHEBI:59789"/>
    </ligand>
</feature>
<evidence type="ECO:0000313" key="8">
    <source>
        <dbReference type="EMBL" id="OCG74297.1"/>
    </source>
</evidence>
<dbReference type="GO" id="GO:0102559">
    <property type="term" value="F:peptide chain release factor N(5)-glutamine methyltransferase activity"/>
    <property type="evidence" value="ECO:0007669"/>
    <property type="project" value="UniProtKB-EC"/>
</dbReference>
<keyword evidence="9" id="KW-1185">Reference proteome</keyword>
<dbReference type="NCBIfam" id="TIGR00536">
    <property type="entry name" value="hemK_fam"/>
    <property type="match status" value="1"/>
</dbReference>
<name>A0A1B9NCH7_9MICO</name>
<dbReference type="InterPro" id="IPR002052">
    <property type="entry name" value="DNA_methylase_N6_adenine_CS"/>
</dbReference>
<sequence length="295" mass="31087">MTALEPAVSRASVREALRDAAARLARAGVPDPDVDAELLLAHLRGVGRGEVQASALRGDALSGDESAALEELIARRAAREPLQHITGVAPFRHLELAVGPGVFVPRPETEMVAQLAIDALRAVPDAEPIAVDLCTGSGAIALALATEVPHARVIGVETSVDAFVWAKQNAAGVAADNLRLVFDDATRALPELDGTVAVLVTNPPYVPDDAIPRDPEVRFHDPEAALYGGPDGLDLVRALSARALGLVRPGGTIVIEHGEWQGRPIRELLTADGWRAAATHPDLTQRDRATTAIRP</sequence>
<dbReference type="Gene3D" id="1.10.8.10">
    <property type="entry name" value="DNA helicase RuvA subunit, C-terminal domain"/>
    <property type="match status" value="1"/>
</dbReference>
<accession>A0A1B9NCH7</accession>
<dbReference type="InterPro" id="IPR019874">
    <property type="entry name" value="RF_methyltr_PrmC"/>
</dbReference>
<dbReference type="EMBL" id="LXMD01000022">
    <property type="protein sequence ID" value="OCG74297.1"/>
    <property type="molecule type" value="Genomic_DNA"/>
</dbReference>
<gene>
    <name evidence="5" type="primary">prmC</name>
    <name evidence="8" type="ORF">A7J15_05510</name>
</gene>
<comment type="function">
    <text evidence="5">Methylates the class 1 translation termination release factors RF1/PrfA and RF2/PrfB on the glutamine residue of the universally conserved GGQ motif.</text>
</comment>
<keyword evidence="1 5" id="KW-0489">Methyltransferase</keyword>
<dbReference type="GO" id="GO:0003676">
    <property type="term" value="F:nucleic acid binding"/>
    <property type="evidence" value="ECO:0007669"/>
    <property type="project" value="InterPro"/>
</dbReference>
<keyword evidence="3 5" id="KW-0949">S-adenosyl-L-methionine</keyword>
<dbReference type="STRING" id="904291.A7J15_05510"/>
<dbReference type="Pfam" id="PF05175">
    <property type="entry name" value="MTS"/>
    <property type="match status" value="1"/>
</dbReference>
<evidence type="ECO:0000259" key="7">
    <source>
        <dbReference type="Pfam" id="PF17827"/>
    </source>
</evidence>
<dbReference type="NCBIfam" id="TIGR03534">
    <property type="entry name" value="RF_mod_PrmC"/>
    <property type="match status" value="1"/>
</dbReference>
<dbReference type="SUPFAM" id="SSF53335">
    <property type="entry name" value="S-adenosyl-L-methionine-dependent methyltransferases"/>
    <property type="match status" value="1"/>
</dbReference>
<feature type="domain" description="Methyltransferase small" evidence="6">
    <location>
        <begin position="108"/>
        <end position="207"/>
    </location>
</feature>
<evidence type="ECO:0000256" key="1">
    <source>
        <dbReference type="ARBA" id="ARBA00022603"/>
    </source>
</evidence>
<evidence type="ECO:0000256" key="5">
    <source>
        <dbReference type="HAMAP-Rule" id="MF_02126"/>
    </source>
</evidence>
<feature type="binding site" evidence="5">
    <location>
        <begin position="202"/>
        <end position="205"/>
    </location>
    <ligand>
        <name>substrate</name>
    </ligand>
</feature>
<dbReference type="PANTHER" id="PTHR18895:SF74">
    <property type="entry name" value="MTRF1L RELEASE FACTOR GLUTAMINE METHYLTRANSFERASE"/>
    <property type="match status" value="1"/>
</dbReference>
<organism evidence="8 9">
    <name type="scientific">Microbacterium sediminis</name>
    <dbReference type="NCBI Taxonomy" id="904291"/>
    <lineage>
        <taxon>Bacteria</taxon>
        <taxon>Bacillati</taxon>
        <taxon>Actinomycetota</taxon>
        <taxon>Actinomycetes</taxon>
        <taxon>Micrococcales</taxon>
        <taxon>Microbacteriaceae</taxon>
        <taxon>Microbacterium</taxon>
    </lineage>
</organism>
<dbReference type="OrthoDB" id="9800643at2"/>
<comment type="similarity">
    <text evidence="5">Belongs to the protein N5-glutamine methyltransferase family. PrmC subfamily.</text>
</comment>
<dbReference type="Proteomes" id="UP000093355">
    <property type="component" value="Unassembled WGS sequence"/>
</dbReference>
<dbReference type="Pfam" id="PF17827">
    <property type="entry name" value="PrmC_N"/>
    <property type="match status" value="1"/>
</dbReference>
<dbReference type="Gene3D" id="3.40.50.150">
    <property type="entry name" value="Vaccinia Virus protein VP39"/>
    <property type="match status" value="1"/>
</dbReference>
<reference evidence="8 9" key="1">
    <citation type="submission" date="2016-05" db="EMBL/GenBank/DDBJ databases">
        <authorList>
            <person name="Lavstsen T."/>
            <person name="Jespersen J.S."/>
        </authorList>
    </citation>
    <scope>NUCLEOTIDE SEQUENCE [LARGE SCALE GENOMIC DNA]</scope>
    <source>
        <strain evidence="8 9">YLB-01</strain>
    </source>
</reference>
<keyword evidence="2 5" id="KW-0808">Transferase</keyword>
<dbReference type="CDD" id="cd02440">
    <property type="entry name" value="AdoMet_MTases"/>
    <property type="match status" value="1"/>
</dbReference>
<dbReference type="InterPro" id="IPR007848">
    <property type="entry name" value="Small_mtfrase_dom"/>
</dbReference>
<dbReference type="AlphaFoldDB" id="A0A1B9NCH7"/>
<evidence type="ECO:0000313" key="9">
    <source>
        <dbReference type="Proteomes" id="UP000093355"/>
    </source>
</evidence>
<proteinExistence type="inferred from homology"/>
<dbReference type="PROSITE" id="PS00092">
    <property type="entry name" value="N6_MTASE"/>
    <property type="match status" value="1"/>
</dbReference>
<evidence type="ECO:0000256" key="3">
    <source>
        <dbReference type="ARBA" id="ARBA00022691"/>
    </source>
</evidence>
<feature type="binding site" evidence="5">
    <location>
        <position position="157"/>
    </location>
    <ligand>
        <name>S-adenosyl-L-methionine</name>
        <dbReference type="ChEBI" id="CHEBI:59789"/>
    </ligand>
</feature>
<dbReference type="InterPro" id="IPR004556">
    <property type="entry name" value="HemK-like"/>
</dbReference>
<dbReference type="InterPro" id="IPR029063">
    <property type="entry name" value="SAM-dependent_MTases_sf"/>
</dbReference>
<evidence type="ECO:0000256" key="4">
    <source>
        <dbReference type="ARBA" id="ARBA00048391"/>
    </source>
</evidence>
<dbReference type="EC" id="2.1.1.297" evidence="5"/>
<dbReference type="GO" id="GO:0032259">
    <property type="term" value="P:methylation"/>
    <property type="evidence" value="ECO:0007669"/>
    <property type="project" value="UniProtKB-KW"/>
</dbReference>
<dbReference type="PANTHER" id="PTHR18895">
    <property type="entry name" value="HEMK METHYLTRANSFERASE"/>
    <property type="match status" value="1"/>
</dbReference>
<evidence type="ECO:0000256" key="2">
    <source>
        <dbReference type="ARBA" id="ARBA00022679"/>
    </source>
</evidence>
<dbReference type="RefSeq" id="WP_067025742.1">
    <property type="nucleotide sequence ID" value="NZ_JRNY01000003.1"/>
</dbReference>
<comment type="catalytic activity">
    <reaction evidence="4 5">
        <text>L-glutaminyl-[peptide chain release factor] + S-adenosyl-L-methionine = N(5)-methyl-L-glutaminyl-[peptide chain release factor] + S-adenosyl-L-homocysteine + H(+)</text>
        <dbReference type="Rhea" id="RHEA:42896"/>
        <dbReference type="Rhea" id="RHEA-COMP:10271"/>
        <dbReference type="Rhea" id="RHEA-COMP:10272"/>
        <dbReference type="ChEBI" id="CHEBI:15378"/>
        <dbReference type="ChEBI" id="CHEBI:30011"/>
        <dbReference type="ChEBI" id="CHEBI:57856"/>
        <dbReference type="ChEBI" id="CHEBI:59789"/>
        <dbReference type="ChEBI" id="CHEBI:61891"/>
        <dbReference type="EC" id="2.1.1.297"/>
    </reaction>
</comment>
<dbReference type="InterPro" id="IPR050320">
    <property type="entry name" value="N5-glutamine_MTase"/>
</dbReference>
<comment type="caution">
    <text evidence="8">The sequence shown here is derived from an EMBL/GenBank/DDBJ whole genome shotgun (WGS) entry which is preliminary data.</text>
</comment>
<comment type="caution">
    <text evidence="5">Lacks conserved residue(s) required for the propagation of feature annotation.</text>
</comment>
<protein>
    <recommendedName>
        <fullName evidence="5">Release factor glutamine methyltransferase</fullName>
        <shortName evidence="5">RF MTase</shortName>
        <ecNumber evidence="5">2.1.1.297</ecNumber>
    </recommendedName>
    <alternativeName>
        <fullName evidence="5">N5-glutamine methyltransferase PrmC</fullName>
    </alternativeName>
    <alternativeName>
        <fullName evidence="5">Protein-(glutamine-N5) MTase PrmC</fullName>
    </alternativeName>
    <alternativeName>
        <fullName evidence="5">Protein-glutamine N-methyltransferase PrmC</fullName>
    </alternativeName>
</protein>
<dbReference type="HAMAP" id="MF_02126">
    <property type="entry name" value="RF_methyltr_PrmC"/>
    <property type="match status" value="1"/>
</dbReference>
<dbReference type="InterPro" id="IPR040758">
    <property type="entry name" value="PrmC_N"/>
</dbReference>
<feature type="domain" description="Release factor glutamine methyltransferase N-terminal" evidence="7">
    <location>
        <begin position="15"/>
        <end position="87"/>
    </location>
</feature>